<feature type="region of interest" description="Disordered" evidence="11">
    <location>
        <begin position="173"/>
        <end position="194"/>
    </location>
</feature>
<keyword evidence="7" id="KW-0788">Thiol protease</keyword>
<evidence type="ECO:0000256" key="11">
    <source>
        <dbReference type="SAM" id="MobiDB-lite"/>
    </source>
</evidence>
<dbReference type="InterPro" id="IPR011990">
    <property type="entry name" value="TPR-like_helical_dom_sf"/>
</dbReference>
<comment type="subcellular location">
    <subcellularLocation>
        <location evidence="1">Cytoplasm</location>
    </subcellularLocation>
</comment>
<keyword evidence="5" id="KW-0645">Protease</keyword>
<dbReference type="InterPro" id="IPR005078">
    <property type="entry name" value="Peptidase_C54"/>
</dbReference>
<evidence type="ECO:0000256" key="5">
    <source>
        <dbReference type="ARBA" id="ARBA00022670"/>
    </source>
</evidence>
<comment type="similarity">
    <text evidence="2">Belongs to the peptidase C54 family.</text>
</comment>
<evidence type="ECO:0000256" key="9">
    <source>
        <dbReference type="ARBA" id="ARBA00023006"/>
    </source>
</evidence>
<comment type="caution">
    <text evidence="13">The sequence shown here is derived from an EMBL/GenBank/DDBJ whole genome shotgun (WGS) entry which is preliminary data.</text>
</comment>
<dbReference type="InterPro" id="IPR002885">
    <property type="entry name" value="PPR_rpt"/>
</dbReference>
<dbReference type="EMBL" id="CAXAMN010022884">
    <property type="protein sequence ID" value="CAK9073440.1"/>
    <property type="molecule type" value="Genomic_DNA"/>
</dbReference>
<evidence type="ECO:0000256" key="8">
    <source>
        <dbReference type="ARBA" id="ARBA00022927"/>
    </source>
</evidence>
<evidence type="ECO:0000313" key="13">
    <source>
        <dbReference type="EMBL" id="CAK9073440.1"/>
    </source>
</evidence>
<dbReference type="Gene3D" id="1.25.40.10">
    <property type="entry name" value="Tetratricopeptide repeat domain"/>
    <property type="match status" value="3"/>
</dbReference>
<evidence type="ECO:0000256" key="6">
    <source>
        <dbReference type="ARBA" id="ARBA00022801"/>
    </source>
</evidence>
<gene>
    <name evidence="13" type="ORF">CCMP2556_LOCUS36165</name>
</gene>
<name>A0ABP0PBL7_9DINO</name>
<feature type="compositionally biased region" description="Basic and acidic residues" evidence="11">
    <location>
        <begin position="175"/>
        <end position="194"/>
    </location>
</feature>
<dbReference type="InterPro" id="IPR046792">
    <property type="entry name" value="Peptidase_C54_cat"/>
</dbReference>
<organism evidence="13 14">
    <name type="scientific">Durusdinium trenchii</name>
    <dbReference type="NCBI Taxonomy" id="1381693"/>
    <lineage>
        <taxon>Eukaryota</taxon>
        <taxon>Sar</taxon>
        <taxon>Alveolata</taxon>
        <taxon>Dinophyceae</taxon>
        <taxon>Suessiales</taxon>
        <taxon>Symbiodiniaceae</taxon>
        <taxon>Durusdinium</taxon>
    </lineage>
</organism>
<keyword evidence="9" id="KW-0072">Autophagy</keyword>
<evidence type="ECO:0000256" key="1">
    <source>
        <dbReference type="ARBA" id="ARBA00004496"/>
    </source>
</evidence>
<evidence type="ECO:0000256" key="4">
    <source>
        <dbReference type="ARBA" id="ARBA00022490"/>
    </source>
</evidence>
<sequence>MVRGKQRRSRSGYTQAERDAAPEWLRRLMILADHNANVPNGSQRFKELQKEVVEMAPEDVKDDIRNLPFLAKTKGIHGVAADEIIRRVMLLAAEEEAKQAKQAVARPSDALTSLVEEKVRAEMRVQEQDKHLAEKDEEIGRLHDQIYGLQVELKKVKGLLSEAQDELQKRWSRQRNVEEQMSREKAKSLDQRERMRAAKKKMDEEHQERHMEDLRAAARPPVAAAPLELNIRCIPPEGGFVTPIFAPLDDVPRPALPDLRIHRMIDEIRKWMPFTPSSKVVCLGVTYDCNEEAAREEFLEDFRSRVLLTYRSGLEPPLQLAAGGTTASDSGWGCMLRVTQMMLAQCFVSLTLGRDWRFREEDLKEGSTYLRVASCFLDTPEASFSLHRLVEMGQRILGKEPSSWFGPTSAAQAVGHLFEASKVAGPDFLKTVGCAVFVDGPIYKASVMEHFDNGCTSVILFVCRRLGLESCNLDEYQQGLDSCFRLPEFQGLASGNSSSSAHFFVATHGEESLLFLDPHVTHPALQKPADVIASGGLRAERPLRLPWTSLNPSICVAFLVRSKSEFSSLCDRLCEGPREQVFEVLERQPTYNGSFDDLLEADDLVSAVMRRRQLVMPDESGPGSPGLGFMRHGLGSLRFHARMRRAEADPKVLPSIALEVEPERRWREQCIIPDMTTEVQNSILAFESQEWPCRGGDKHWSLGSKTGQWQLSISSLDEMPVSADGFCFNTAVAACKTSWRAMLGLMLRPAAQPDTVSLNVAMMSCDRADQWLLAMLLLQEVRTVQPDAITVTAAVQAASKSGPALALQVLRRSGVELDQVAVGAAVNACSQHSWSWGLAALSTAAALALQHGISALNAAMSISPWRRALELLSPSTKPCGVRRDGVSFNAAAEGRLKDTTAEAHSAWRLIWALMDEMSEQALQTDVISFDAAMTADRRWEHLAEVWRSVALADLKTDVKLHSHLIEEGTGGDWQRMVEQMQRMHSSAVLPDQVWRGNAISSCRADWTVALSVAARATGLAGPTLNARCLAPLLDACASSGAWEAAVALLQGALQEHADVDTFCYNTLMTVLSKASQWRWALDVFSQRAARNLVSFNAALEACRVGGSWPSALQLLQTMQHCRLRGDVISHAAVVSVCERARQWEPTLRSLHALPAGPWDETIARLATLRAASTSRPLASSAITAIGTCRGAAWPQALQILQLLLDHKTYGAAAFACSSAVWETSLALLAGVMVRRMEVGIEMRNAAFMGCAALAMWQHAIAGLSEPSVVSFNLLLNACEGAAQWKLAIEIMCMMSLTRLRPSAASHRALCESCRGHWQHALTTHHAPVWAHEKGGQHRVVAQMLEDIQEDAVTRWTGRRKRGQ</sequence>
<keyword evidence="4" id="KW-0963">Cytoplasm</keyword>
<accession>A0ABP0PBL7</accession>
<protein>
    <recommendedName>
        <fullName evidence="12">Peptidase C54 catalytic domain-containing protein</fullName>
    </recommendedName>
</protein>
<proteinExistence type="inferred from homology"/>
<evidence type="ECO:0000256" key="2">
    <source>
        <dbReference type="ARBA" id="ARBA00010958"/>
    </source>
</evidence>
<evidence type="ECO:0000256" key="7">
    <source>
        <dbReference type="ARBA" id="ARBA00022807"/>
    </source>
</evidence>
<evidence type="ECO:0000259" key="12">
    <source>
        <dbReference type="Pfam" id="PF03416"/>
    </source>
</evidence>
<dbReference type="PANTHER" id="PTHR22624">
    <property type="entry name" value="CYSTEINE PROTEASE ATG4"/>
    <property type="match status" value="1"/>
</dbReference>
<feature type="domain" description="Peptidase C54 catalytic" evidence="12">
    <location>
        <begin position="296"/>
        <end position="572"/>
    </location>
</feature>
<dbReference type="InterPro" id="IPR038765">
    <property type="entry name" value="Papain-like_cys_pep_sf"/>
</dbReference>
<keyword evidence="3" id="KW-0813">Transport</keyword>
<keyword evidence="8" id="KW-0653">Protein transport</keyword>
<dbReference type="PANTHER" id="PTHR22624:SF49">
    <property type="entry name" value="CYSTEINE PROTEASE"/>
    <property type="match status" value="1"/>
</dbReference>
<dbReference type="Pfam" id="PF01535">
    <property type="entry name" value="PPR"/>
    <property type="match status" value="1"/>
</dbReference>
<evidence type="ECO:0000256" key="3">
    <source>
        <dbReference type="ARBA" id="ARBA00022448"/>
    </source>
</evidence>
<dbReference type="Proteomes" id="UP001642484">
    <property type="component" value="Unassembled WGS sequence"/>
</dbReference>
<dbReference type="SUPFAM" id="SSF54001">
    <property type="entry name" value="Cysteine proteinases"/>
    <property type="match status" value="1"/>
</dbReference>
<dbReference type="Pfam" id="PF03416">
    <property type="entry name" value="Peptidase_C54"/>
    <property type="match status" value="1"/>
</dbReference>
<reference evidence="13 14" key="1">
    <citation type="submission" date="2024-02" db="EMBL/GenBank/DDBJ databases">
        <authorList>
            <person name="Chen Y."/>
            <person name="Shah S."/>
            <person name="Dougan E. K."/>
            <person name="Thang M."/>
            <person name="Chan C."/>
        </authorList>
    </citation>
    <scope>NUCLEOTIDE SEQUENCE [LARGE SCALE GENOMIC DNA]</scope>
</reference>
<keyword evidence="6" id="KW-0378">Hydrolase</keyword>
<evidence type="ECO:0000313" key="14">
    <source>
        <dbReference type="Proteomes" id="UP001642484"/>
    </source>
</evidence>
<evidence type="ECO:0000256" key="10">
    <source>
        <dbReference type="ARBA" id="ARBA00029362"/>
    </source>
</evidence>
<keyword evidence="14" id="KW-1185">Reference proteome</keyword>
<comment type="catalytic activity">
    <reaction evidence="10">
        <text>[protein]-C-terminal L-amino acid-glycyl-phosphatidylethanolamide + H2O = [protein]-C-terminal L-amino acid-glycine + a 1,2-diacyl-sn-glycero-3-phosphoethanolamine</text>
        <dbReference type="Rhea" id="RHEA:67548"/>
        <dbReference type="Rhea" id="RHEA-COMP:17323"/>
        <dbReference type="Rhea" id="RHEA-COMP:17324"/>
        <dbReference type="ChEBI" id="CHEBI:15377"/>
        <dbReference type="ChEBI" id="CHEBI:64612"/>
        <dbReference type="ChEBI" id="CHEBI:172940"/>
        <dbReference type="ChEBI" id="CHEBI:172941"/>
    </reaction>
    <physiologicalReaction direction="left-to-right" evidence="10">
        <dbReference type="Rhea" id="RHEA:67549"/>
    </physiologicalReaction>
</comment>